<accession>A0A5D4RHM0</accession>
<evidence type="ECO:0000256" key="1">
    <source>
        <dbReference type="SAM" id="Phobius"/>
    </source>
</evidence>
<organism evidence="2 3">
    <name type="scientific">Bacillus infantis</name>
    <dbReference type="NCBI Taxonomy" id="324767"/>
    <lineage>
        <taxon>Bacteria</taxon>
        <taxon>Bacillati</taxon>
        <taxon>Bacillota</taxon>
        <taxon>Bacilli</taxon>
        <taxon>Bacillales</taxon>
        <taxon>Bacillaceae</taxon>
        <taxon>Bacillus</taxon>
    </lineage>
</organism>
<sequence length="301" mass="34760">MERMMVKDLPVIEDKVRKWSAIVYWTGVGIIILFAAISLYHAAQLPDGTGQPDAGGQAAAQDTVTSLIIKPIAESPKFQVIFEYLFYLLLWLLLWLLVPSASRRIIRFKLGNLEFDLDQSQKEVISIIDDQMRKFKFLTYLMKEENKNVLKTSFDSEHPRFHDALDFALAKMQEFYLSEWDEHLTFEVMTLAEFHQASFPPAVERSLELVDLYKTGIPINKENPEVIHDKNYLVYTTSEEENIYTSGTEVVDYVICVSSYRSEFNENDGYLVAGITSLVSELHKRAWENLGLTKLRERLNL</sequence>
<dbReference type="EMBL" id="VTER01000002">
    <property type="protein sequence ID" value="TYS50925.1"/>
    <property type="molecule type" value="Genomic_DNA"/>
</dbReference>
<feature type="transmembrane region" description="Helical" evidence="1">
    <location>
        <begin position="21"/>
        <end position="43"/>
    </location>
</feature>
<keyword evidence="1" id="KW-0812">Transmembrane</keyword>
<keyword evidence="1" id="KW-1133">Transmembrane helix</keyword>
<name>A0A5D4RHM0_9BACI</name>
<dbReference type="RefSeq" id="WP_148973322.1">
    <property type="nucleotide sequence ID" value="NZ_JBNIKT010000005.1"/>
</dbReference>
<evidence type="ECO:0000313" key="2">
    <source>
        <dbReference type="EMBL" id="TYS50925.1"/>
    </source>
</evidence>
<dbReference type="Proteomes" id="UP000322139">
    <property type="component" value="Unassembled WGS sequence"/>
</dbReference>
<protein>
    <submittedName>
        <fullName evidence="2">Uncharacterized protein</fullName>
    </submittedName>
</protein>
<proteinExistence type="predicted"/>
<keyword evidence="1" id="KW-0472">Membrane</keyword>
<dbReference type="AlphaFoldDB" id="A0A5D4RHM0"/>
<comment type="caution">
    <text evidence="2">The sequence shown here is derived from an EMBL/GenBank/DDBJ whole genome shotgun (WGS) entry which is preliminary data.</text>
</comment>
<gene>
    <name evidence="2" type="ORF">FZD51_02455</name>
</gene>
<reference evidence="2 3" key="1">
    <citation type="submission" date="2019-08" db="EMBL/GenBank/DDBJ databases">
        <title>Bacillus genomes from the desert of Cuatro Cienegas, Coahuila.</title>
        <authorList>
            <person name="Olmedo-Alvarez G."/>
        </authorList>
    </citation>
    <scope>NUCLEOTIDE SEQUENCE [LARGE SCALE GENOMIC DNA]</scope>
    <source>
        <strain evidence="2 3">CH446_14T</strain>
    </source>
</reference>
<evidence type="ECO:0000313" key="3">
    <source>
        <dbReference type="Proteomes" id="UP000322139"/>
    </source>
</evidence>
<feature type="transmembrane region" description="Helical" evidence="1">
    <location>
        <begin position="84"/>
        <end position="102"/>
    </location>
</feature>